<evidence type="ECO:0000259" key="1">
    <source>
        <dbReference type="Pfam" id="PF22589"/>
    </source>
</evidence>
<gene>
    <name evidence="3" type="primary">LOC113505462</name>
</gene>
<organism evidence="2 3">
    <name type="scientific">Trichoplusia ni</name>
    <name type="common">Cabbage looper</name>
    <dbReference type="NCBI Taxonomy" id="7111"/>
    <lineage>
        <taxon>Eukaryota</taxon>
        <taxon>Metazoa</taxon>
        <taxon>Ecdysozoa</taxon>
        <taxon>Arthropoda</taxon>
        <taxon>Hexapoda</taxon>
        <taxon>Insecta</taxon>
        <taxon>Pterygota</taxon>
        <taxon>Neoptera</taxon>
        <taxon>Endopterygota</taxon>
        <taxon>Lepidoptera</taxon>
        <taxon>Glossata</taxon>
        <taxon>Ditrysia</taxon>
        <taxon>Noctuoidea</taxon>
        <taxon>Noctuidae</taxon>
        <taxon>Plusiinae</taxon>
        <taxon>Trichoplusia</taxon>
    </lineage>
</organism>
<dbReference type="PANTHER" id="PTHR35826:SF1">
    <property type="entry name" value="PROTEIN ATP6V1FNB-LIKE"/>
    <property type="match status" value="1"/>
</dbReference>
<dbReference type="InterPro" id="IPR054323">
    <property type="entry name" value="SPMIP1_C"/>
</dbReference>
<sequence length="182" mass="21150">MSHAFLTDAASRSERRNRLWYQKNLVKVLQAAKEKQVREIDASIVLAEELMRRLNEPLDPPVEVVIPEVIPTNEDRVMKPIEQEVLDILHKGTEKGAGKTYLKARYKKPPEDRFLYRVATSWDYGWQQKQAIQLARDVNHGRCFVLRHTFYRKNNLAPDPPHYARPSGGQISICSEYSCNFN</sequence>
<keyword evidence="2" id="KW-1185">Reference proteome</keyword>
<dbReference type="PANTHER" id="PTHR35826">
    <property type="entry name" value="PROTEIN ATP6V1FNB-LIKE"/>
    <property type="match status" value="1"/>
</dbReference>
<proteinExistence type="predicted"/>
<evidence type="ECO:0000313" key="2">
    <source>
        <dbReference type="Proteomes" id="UP000322000"/>
    </source>
</evidence>
<dbReference type="GeneID" id="113505462"/>
<dbReference type="InParanoid" id="A0A7E5WUY4"/>
<dbReference type="Pfam" id="PF22589">
    <property type="entry name" value="SPMIP1"/>
    <property type="match status" value="1"/>
</dbReference>
<dbReference type="RefSeq" id="XP_026743971.1">
    <property type="nucleotide sequence ID" value="XM_026888170.1"/>
</dbReference>
<evidence type="ECO:0000313" key="3">
    <source>
        <dbReference type="RefSeq" id="XP_026743971.1"/>
    </source>
</evidence>
<accession>A0A7E5WUY4</accession>
<dbReference type="AlphaFoldDB" id="A0A7E5WUY4"/>
<dbReference type="OrthoDB" id="410807at2759"/>
<dbReference type="Proteomes" id="UP000322000">
    <property type="component" value="Chromosome 2"/>
</dbReference>
<reference evidence="3" key="1">
    <citation type="submission" date="2025-08" db="UniProtKB">
        <authorList>
            <consortium name="RefSeq"/>
        </authorList>
    </citation>
    <scope>IDENTIFICATION</scope>
</reference>
<feature type="domain" description="Sperm microtubule inner protein 1 C-terminal" evidence="1">
    <location>
        <begin position="53"/>
        <end position="160"/>
    </location>
</feature>
<protein>
    <submittedName>
        <fullName evidence="3">Uncharacterized protein LOC113505462</fullName>
    </submittedName>
</protein>
<dbReference type="KEGG" id="tnl:113505462"/>
<name>A0A7E5WUY4_TRINI</name>